<organism evidence="1 2">
    <name type="scientific">Microbulbifer variabilis</name>
    <dbReference type="NCBI Taxonomy" id="266805"/>
    <lineage>
        <taxon>Bacteria</taxon>
        <taxon>Pseudomonadati</taxon>
        <taxon>Pseudomonadota</taxon>
        <taxon>Gammaproteobacteria</taxon>
        <taxon>Cellvibrionales</taxon>
        <taxon>Microbulbiferaceae</taxon>
        <taxon>Microbulbifer</taxon>
    </lineage>
</organism>
<name>A0ABY4V6P5_9GAMM</name>
<protein>
    <submittedName>
        <fullName evidence="1">Uncharacterized protein</fullName>
    </submittedName>
</protein>
<keyword evidence="2" id="KW-1185">Reference proteome</keyword>
<proteinExistence type="predicted"/>
<dbReference type="Proteomes" id="UP001055658">
    <property type="component" value="Chromosome"/>
</dbReference>
<evidence type="ECO:0000313" key="1">
    <source>
        <dbReference type="EMBL" id="USD19946.1"/>
    </source>
</evidence>
<gene>
    <name evidence="1" type="ORF">MJO52_12745</name>
</gene>
<accession>A0ABY4V6P5</accession>
<dbReference type="EMBL" id="CP092418">
    <property type="protein sequence ID" value="USD19946.1"/>
    <property type="molecule type" value="Genomic_DNA"/>
</dbReference>
<reference evidence="1" key="1">
    <citation type="submission" date="2022-02" db="EMBL/GenBank/DDBJ databases">
        <title>Coral-associated bacteria.</title>
        <authorList>
            <person name="Tang K."/>
            <person name="Wang X."/>
        </authorList>
    </citation>
    <scope>NUCLEOTIDE SEQUENCE</scope>
    <source>
        <strain evidence="1">SCSIO 43006</strain>
    </source>
</reference>
<sequence>MLILLYLSYLSTNSRPAKTSDFQWRGTVPSPKILEALAEAPVLGVGWISDGVPQLAYASQTELYIRENETFVNRTNSADFSNGYSSSENWQSLVWGESVIFNNGVDVPQIREPADTEFKALPN</sequence>
<evidence type="ECO:0000313" key="2">
    <source>
        <dbReference type="Proteomes" id="UP001055658"/>
    </source>
</evidence>
<dbReference type="RefSeq" id="WP_252082036.1">
    <property type="nucleotide sequence ID" value="NZ_CP092418.1"/>
</dbReference>